<organism evidence="3 4">
    <name type="scientific">Hebeloma cylindrosporum</name>
    <dbReference type="NCBI Taxonomy" id="76867"/>
    <lineage>
        <taxon>Eukaryota</taxon>
        <taxon>Fungi</taxon>
        <taxon>Dikarya</taxon>
        <taxon>Basidiomycota</taxon>
        <taxon>Agaricomycotina</taxon>
        <taxon>Agaricomycetes</taxon>
        <taxon>Agaricomycetidae</taxon>
        <taxon>Agaricales</taxon>
        <taxon>Agaricineae</taxon>
        <taxon>Hymenogastraceae</taxon>
        <taxon>Hebeloma</taxon>
    </lineage>
</organism>
<dbReference type="PIRSF" id="PIRSF014899">
    <property type="entry name" value="UCP014899"/>
    <property type="match status" value="1"/>
</dbReference>
<feature type="region of interest" description="Disordered" evidence="1">
    <location>
        <begin position="210"/>
        <end position="242"/>
    </location>
</feature>
<accession>A0A0C2YL15</accession>
<feature type="domain" description="Microbial-type PARG catalytic" evidence="2">
    <location>
        <begin position="20"/>
        <end position="181"/>
    </location>
</feature>
<dbReference type="InterPro" id="IPR019261">
    <property type="entry name" value="PARG_cat_microbial"/>
</dbReference>
<sequence>MVTLPTYNEAQTAALKKIGEETLKIQRKESYTCQGLVYDLSENIEETAENSVFYPPNDPSIKGWLNKVAPAPAAQSLSPSSPTYISVLQMSALGAARVLEDIFKSNPEARGTIGVLCFAGPSEPTKKVSSGFNSQETSIARSTTLCSALTSSEGRKYYQVASSPGYHTHAILFCPGVTVFRTDDGGFAAPYEIDIVNCAAVNAGKVRQGGGAMAQPARNNRRVSMEKGISDEKGGEKEKDGPVEKRIENEMEERMGRILYVFEQRGVRNVVLGAFGAGYFNNRVDAVARIWAKLLTDREARFKESFDRVIFAITGQGTYRAFHREFDPAGAEAQFDSSGKD</sequence>
<dbReference type="PANTHER" id="PTHR35596:SF1">
    <property type="entry name" value="MICROBIAL-TYPE PARG CATALYTIC DOMAIN-CONTAINING PROTEIN"/>
    <property type="match status" value="1"/>
</dbReference>
<dbReference type="InterPro" id="IPR012664">
    <property type="entry name" value="CHP02452"/>
</dbReference>
<dbReference type="EMBL" id="KN831779">
    <property type="protein sequence ID" value="KIM41707.1"/>
    <property type="molecule type" value="Genomic_DNA"/>
</dbReference>
<reference evidence="4" key="2">
    <citation type="submission" date="2015-01" db="EMBL/GenBank/DDBJ databases">
        <title>Evolutionary Origins and Diversification of the Mycorrhizal Mutualists.</title>
        <authorList>
            <consortium name="DOE Joint Genome Institute"/>
            <consortium name="Mycorrhizal Genomics Consortium"/>
            <person name="Kohler A."/>
            <person name="Kuo A."/>
            <person name="Nagy L.G."/>
            <person name="Floudas D."/>
            <person name="Copeland A."/>
            <person name="Barry K.W."/>
            <person name="Cichocki N."/>
            <person name="Veneault-Fourrey C."/>
            <person name="LaButti K."/>
            <person name="Lindquist E.A."/>
            <person name="Lipzen A."/>
            <person name="Lundell T."/>
            <person name="Morin E."/>
            <person name="Murat C."/>
            <person name="Riley R."/>
            <person name="Ohm R."/>
            <person name="Sun H."/>
            <person name="Tunlid A."/>
            <person name="Henrissat B."/>
            <person name="Grigoriev I.V."/>
            <person name="Hibbett D.S."/>
            <person name="Martin F."/>
        </authorList>
    </citation>
    <scope>NUCLEOTIDE SEQUENCE [LARGE SCALE GENOMIC DNA]</scope>
    <source>
        <strain evidence="4">h7</strain>
    </source>
</reference>
<dbReference type="Proteomes" id="UP000053424">
    <property type="component" value="Unassembled WGS sequence"/>
</dbReference>
<proteinExistence type="predicted"/>
<dbReference type="InterPro" id="IPR043472">
    <property type="entry name" value="Macro_dom-like"/>
</dbReference>
<reference evidence="3 4" key="1">
    <citation type="submission" date="2014-04" db="EMBL/GenBank/DDBJ databases">
        <authorList>
            <consortium name="DOE Joint Genome Institute"/>
            <person name="Kuo A."/>
            <person name="Gay G."/>
            <person name="Dore J."/>
            <person name="Kohler A."/>
            <person name="Nagy L.G."/>
            <person name="Floudas D."/>
            <person name="Copeland A."/>
            <person name="Barry K.W."/>
            <person name="Cichocki N."/>
            <person name="Veneault-Fourrey C."/>
            <person name="LaButti K."/>
            <person name="Lindquist E.A."/>
            <person name="Lipzen A."/>
            <person name="Lundell T."/>
            <person name="Morin E."/>
            <person name="Murat C."/>
            <person name="Sun H."/>
            <person name="Tunlid A."/>
            <person name="Henrissat B."/>
            <person name="Grigoriev I.V."/>
            <person name="Hibbett D.S."/>
            <person name="Martin F."/>
            <person name="Nordberg H.P."/>
            <person name="Cantor M.N."/>
            <person name="Hua S.X."/>
        </authorList>
    </citation>
    <scope>NUCLEOTIDE SEQUENCE [LARGE SCALE GENOMIC DNA]</scope>
    <source>
        <strain evidence="4">h7</strain>
    </source>
</reference>
<dbReference type="HOGENOM" id="CLU_024412_4_0_1"/>
<protein>
    <recommendedName>
        <fullName evidence="2">Microbial-type PARG catalytic domain-containing protein</fullName>
    </recommendedName>
</protein>
<dbReference type="Pfam" id="PF10021">
    <property type="entry name" value="PARG_cat_microb"/>
    <property type="match status" value="1"/>
</dbReference>
<dbReference type="NCBIfam" id="TIGR02452">
    <property type="entry name" value="TIGR02452 family protein"/>
    <property type="match status" value="2"/>
</dbReference>
<dbReference type="PANTHER" id="PTHR35596">
    <property type="entry name" value="DUF2263 DOMAIN-CONTAINING PROTEIN"/>
    <property type="match status" value="1"/>
</dbReference>
<gene>
    <name evidence="3" type="ORF">M413DRAFT_444950</name>
</gene>
<evidence type="ECO:0000259" key="2">
    <source>
        <dbReference type="Pfam" id="PF10021"/>
    </source>
</evidence>
<keyword evidence="4" id="KW-1185">Reference proteome</keyword>
<feature type="compositionally biased region" description="Basic and acidic residues" evidence="1">
    <location>
        <begin position="223"/>
        <end position="242"/>
    </location>
</feature>
<dbReference type="Gene3D" id="3.40.220.10">
    <property type="entry name" value="Leucine Aminopeptidase, subunit E, domain 1"/>
    <property type="match status" value="1"/>
</dbReference>
<dbReference type="AlphaFoldDB" id="A0A0C2YL15"/>
<name>A0A0C2YL15_HEBCY</name>
<dbReference type="OrthoDB" id="9985428at2759"/>
<evidence type="ECO:0000313" key="4">
    <source>
        <dbReference type="Proteomes" id="UP000053424"/>
    </source>
</evidence>
<evidence type="ECO:0000313" key="3">
    <source>
        <dbReference type="EMBL" id="KIM41707.1"/>
    </source>
</evidence>
<evidence type="ECO:0000256" key="1">
    <source>
        <dbReference type="SAM" id="MobiDB-lite"/>
    </source>
</evidence>
<dbReference type="SUPFAM" id="SSF52949">
    <property type="entry name" value="Macro domain-like"/>
    <property type="match status" value="1"/>
</dbReference>